<dbReference type="AlphaFoldDB" id="A0A8K0Y039"/>
<dbReference type="NCBIfam" id="NF008528">
    <property type="entry name" value="PRK11463.1-2"/>
    <property type="match status" value="1"/>
</dbReference>
<organism evidence="3 4">
    <name type="scientific">Szabonella alba</name>
    <dbReference type="NCBI Taxonomy" id="2804194"/>
    <lineage>
        <taxon>Bacteria</taxon>
        <taxon>Pseudomonadati</taxon>
        <taxon>Pseudomonadota</taxon>
        <taxon>Alphaproteobacteria</taxon>
        <taxon>Rhodobacterales</taxon>
        <taxon>Paracoccaceae</taxon>
        <taxon>Szabonella</taxon>
    </lineage>
</organism>
<dbReference type="EMBL" id="JAESVN010000002">
    <property type="protein sequence ID" value="MBL4916698.1"/>
    <property type="molecule type" value="Genomic_DNA"/>
</dbReference>
<feature type="region of interest" description="Disordered" evidence="1">
    <location>
        <begin position="119"/>
        <end position="173"/>
    </location>
</feature>
<dbReference type="GO" id="GO:0016020">
    <property type="term" value="C:membrane"/>
    <property type="evidence" value="ECO:0007669"/>
    <property type="project" value="InterPro"/>
</dbReference>
<sequence>MWLLLPFILIPLIEIALFIQVGGLLTLWPTLGVVLLTAVIGTALVRWQGLRVLEDLRQEQAALRDPLSPLAHGAMLLIAGVLLLMPGFFTDTIGFLLLIPPLRRLIIARIASRVRIFPGGGPGGSTGRRPRDGGIIDGEWEDVTPEGRGGPRLPPDVPAPRRPGQRPSGWTEH</sequence>
<protein>
    <submittedName>
        <fullName evidence="3">FxsA family protein</fullName>
    </submittedName>
</protein>
<dbReference type="RefSeq" id="WP_202687517.1">
    <property type="nucleotide sequence ID" value="NZ_JAESVN010000002.1"/>
</dbReference>
<dbReference type="InterPro" id="IPR007313">
    <property type="entry name" value="FxsA"/>
</dbReference>
<keyword evidence="2" id="KW-0812">Transmembrane</keyword>
<comment type="caution">
    <text evidence="3">The sequence shown here is derived from an EMBL/GenBank/DDBJ whole genome shotgun (WGS) entry which is preliminary data.</text>
</comment>
<feature type="transmembrane region" description="Helical" evidence="2">
    <location>
        <begin position="28"/>
        <end position="47"/>
    </location>
</feature>
<dbReference type="PANTHER" id="PTHR35335">
    <property type="entry name" value="UPF0716 PROTEIN FXSA"/>
    <property type="match status" value="1"/>
</dbReference>
<evidence type="ECO:0000313" key="3">
    <source>
        <dbReference type="EMBL" id="MBL4916698.1"/>
    </source>
</evidence>
<proteinExistence type="predicted"/>
<feature type="compositionally biased region" description="Pro residues" evidence="1">
    <location>
        <begin position="152"/>
        <end position="161"/>
    </location>
</feature>
<keyword evidence="2" id="KW-0472">Membrane</keyword>
<dbReference type="Proteomes" id="UP000648908">
    <property type="component" value="Unassembled WGS sequence"/>
</dbReference>
<feature type="transmembrane region" description="Helical" evidence="2">
    <location>
        <begin position="74"/>
        <end position="99"/>
    </location>
</feature>
<reference evidence="3" key="1">
    <citation type="submission" date="2021-01" db="EMBL/GenBank/DDBJ databases">
        <title>Tabrizicola alba sp. nov. a motile alkaliphilic bacterium isolated from a soda lake.</title>
        <authorList>
            <person name="Szuroczki S."/>
            <person name="Abbaszade G."/>
            <person name="Schumann P."/>
            <person name="Toth E."/>
        </authorList>
    </citation>
    <scope>NUCLEOTIDE SEQUENCE</scope>
    <source>
        <strain evidence="3">DMG-N-6</strain>
    </source>
</reference>
<gene>
    <name evidence="3" type="ORF">JL811_05635</name>
</gene>
<evidence type="ECO:0000256" key="2">
    <source>
        <dbReference type="SAM" id="Phobius"/>
    </source>
</evidence>
<accession>A0A8K0Y039</accession>
<evidence type="ECO:0000313" key="4">
    <source>
        <dbReference type="Proteomes" id="UP000648908"/>
    </source>
</evidence>
<keyword evidence="4" id="KW-1185">Reference proteome</keyword>
<name>A0A8K0Y039_9RHOB</name>
<dbReference type="PANTHER" id="PTHR35335:SF1">
    <property type="entry name" value="UPF0716 PROTEIN FXSA"/>
    <property type="match status" value="1"/>
</dbReference>
<keyword evidence="2" id="KW-1133">Transmembrane helix</keyword>
<dbReference type="Pfam" id="PF04186">
    <property type="entry name" value="FxsA"/>
    <property type="match status" value="1"/>
</dbReference>
<evidence type="ECO:0000256" key="1">
    <source>
        <dbReference type="SAM" id="MobiDB-lite"/>
    </source>
</evidence>